<accession>A0A0U3TM36</accession>
<organism evidence="1 2">
    <name type="scientific">Arthrobacter phage Rings</name>
    <dbReference type="NCBI Taxonomy" id="1772313"/>
    <lineage>
        <taxon>Viruses</taxon>
        <taxon>Duplodnaviria</taxon>
        <taxon>Heunggongvirae</taxon>
        <taxon>Uroviricota</taxon>
        <taxon>Caudoviricetes</taxon>
        <taxon>Amigovirus</taxon>
        <taxon>Amigovirus amigo</taxon>
    </lineage>
</organism>
<name>A0A0U3TM36_9CAUD</name>
<proteinExistence type="predicted"/>
<dbReference type="Proteomes" id="UP000224485">
    <property type="component" value="Segment"/>
</dbReference>
<evidence type="ECO:0000313" key="1">
    <source>
        <dbReference type="EMBL" id="ALY10105.1"/>
    </source>
</evidence>
<protein>
    <submittedName>
        <fullName evidence="1">Uncharacterized protein</fullName>
    </submittedName>
</protein>
<sequence length="141" mass="15993">MAGVKNKTAPLKVVMKQFTGSVSDRLNTRSREAAIRAGIAAQAAMREVIMTTPSDINPNKPDRYDTGNMFNKVTHSTSFRHQRFTVRFGWLYNHKQYFLTQEYGGVAFGKFQITGMFAMRAGLRAAERVLEEELKAVTRKK</sequence>
<reference evidence="1 2" key="1">
    <citation type="submission" date="2015-11" db="EMBL/GenBank/DDBJ databases">
        <authorList>
            <person name="Trulli M."/>
            <person name="Cordero M."/>
            <person name="Cross T."/>
            <person name="Dunbar D."/>
            <person name="Bradley K.W."/>
            <person name="Asai D.J."/>
            <person name="Bowman C.A."/>
            <person name="Russell D.A."/>
            <person name="Pope W.H."/>
            <person name="Jacobs-Sera D."/>
            <person name="Hendrix R.W."/>
            <person name="Hatfull G.F."/>
        </authorList>
    </citation>
    <scope>NUCLEOTIDE SEQUENCE [LARGE SCALE GENOMIC DNA]</scope>
</reference>
<evidence type="ECO:0000313" key="2">
    <source>
        <dbReference type="Proteomes" id="UP000224485"/>
    </source>
</evidence>
<dbReference type="EMBL" id="KU160663">
    <property type="protein sequence ID" value="ALY10105.1"/>
    <property type="molecule type" value="Genomic_DNA"/>
</dbReference>
<gene>
    <name evidence="1" type="primary">28</name>
    <name evidence="1" type="ORF">RINGS_28</name>
</gene>